<dbReference type="InterPro" id="IPR011864">
    <property type="entry name" value="Phosphate_PstC"/>
</dbReference>
<evidence type="ECO:0000313" key="8">
    <source>
        <dbReference type="EMBL" id="AKH97238.1"/>
    </source>
</evidence>
<keyword evidence="9" id="KW-1185">Reference proteome</keyword>
<feature type="transmembrane region" description="Helical" evidence="5">
    <location>
        <begin position="228"/>
        <end position="250"/>
    </location>
</feature>
<dbReference type="PATRIC" id="fig|1604004.4.peg.778"/>
<keyword evidence="3 5" id="KW-1133">Transmembrane helix</keyword>
<dbReference type="GO" id="GO:0005315">
    <property type="term" value="F:phosphate transmembrane transporter activity"/>
    <property type="evidence" value="ECO:0007669"/>
    <property type="project" value="InterPro"/>
</dbReference>
<proteinExistence type="inferred from homology"/>
<dbReference type="GO" id="GO:0005886">
    <property type="term" value="C:plasma membrane"/>
    <property type="evidence" value="ECO:0007669"/>
    <property type="project" value="UniProtKB-SubCell"/>
</dbReference>
<dbReference type="GeneID" id="25158933"/>
<evidence type="ECO:0000313" key="9">
    <source>
        <dbReference type="Proteomes" id="UP000069906"/>
    </source>
</evidence>
<name>A0A0F7PD37_9EURY</name>
<dbReference type="HOGENOM" id="CLU_033621_1_0_2"/>
<dbReference type="RefSeq" id="WP_079977772.1">
    <property type="nucleotide sequence ID" value="NZ_CP008874.1"/>
</dbReference>
<keyword evidence="5" id="KW-0813">Transport</keyword>
<keyword evidence="2 5" id="KW-0812">Transmembrane</keyword>
<comment type="function">
    <text evidence="6">Part of the binding-protein-dependent transport system for phosphate; probably responsible for the translocation of the substrate across the membrane.</text>
</comment>
<dbReference type="EMBL" id="CP008874">
    <property type="protein sequence ID" value="AKH97238.1"/>
    <property type="molecule type" value="Genomic_DNA"/>
</dbReference>
<comment type="subcellular location">
    <subcellularLocation>
        <location evidence="5">Cell membrane</location>
        <topology evidence="5">Multi-pass membrane protein</topology>
    </subcellularLocation>
    <subcellularLocation>
        <location evidence="1">Membrane</location>
        <topology evidence="1">Multi-pass membrane protein</topology>
    </subcellularLocation>
</comment>
<dbReference type="SUPFAM" id="SSF161098">
    <property type="entry name" value="MetI-like"/>
    <property type="match status" value="1"/>
</dbReference>
<dbReference type="CDD" id="cd06261">
    <property type="entry name" value="TM_PBP2"/>
    <property type="match status" value="1"/>
</dbReference>
<dbReference type="PROSITE" id="PS50928">
    <property type="entry name" value="ABC_TM1"/>
    <property type="match status" value="1"/>
</dbReference>
<evidence type="ECO:0000256" key="4">
    <source>
        <dbReference type="ARBA" id="ARBA00023136"/>
    </source>
</evidence>
<dbReference type="PANTHER" id="PTHR42727">
    <property type="entry name" value="PHOSPHATE TRANSPORT SYSTEM PERMEASE PROTEIN"/>
    <property type="match status" value="1"/>
</dbReference>
<sequence length="333" mass="35667">MSGTPQPDEIPLSREDFVVRKERLYKLLFSTSALLTILITVGIVLSLSGRTITFFLEVSPVAFFTGTTWSPIIGNAYGVLPLVSGTLLVTVFSAIIALPIGLAAAIYLSEYASDRARSYLKPALEILAGVPTVIYGYMALVYITPAFQSVLPISVTVIPAGVGVLPEFTFYVPELRTFNVLSASIVVGIMIIPMVSSISEDALNAVPDSLRQAGYGLGSTKFDVSTKIVVPAATSGIVSSYVLAISRAIGETMAVTMAMGMSSQMPYFPNVLRNLAESGQTITAAMVQIAQADSLGGVTYEAMFALGMTLFVITLFMNILAEIVRQYFREAYE</sequence>
<gene>
    <name evidence="8" type="primary">pstC</name>
    <name evidence="8" type="ORF">HLASF_0742</name>
</gene>
<dbReference type="KEGG" id="hsu:HLASF_0742"/>
<keyword evidence="6" id="KW-0592">Phosphate transport</keyword>
<dbReference type="InterPro" id="IPR000515">
    <property type="entry name" value="MetI-like"/>
</dbReference>
<comment type="similarity">
    <text evidence="6">Belongs to the binding-protein-dependent transport system permease family. CysTW subfamily.</text>
</comment>
<comment type="caution">
    <text evidence="6">Lacks conserved residue(s) required for the propagation of feature annotation.</text>
</comment>
<dbReference type="AlphaFoldDB" id="A0A0F7PD37"/>
<feature type="transmembrane region" description="Helical" evidence="5">
    <location>
        <begin position="27"/>
        <end position="47"/>
    </location>
</feature>
<dbReference type="InterPro" id="IPR035906">
    <property type="entry name" value="MetI-like_sf"/>
</dbReference>
<reference evidence="8 9" key="1">
    <citation type="journal article" date="2015" name="ISME J.">
        <title>Elemental sulfur and acetate can support life of a novel strictly anaerobic haloarchaeon.</title>
        <authorList>
            <person name="Sorokin D.Y."/>
            <person name="Kublanov I.V."/>
            <person name="Gavrilov S.N."/>
            <person name="Rojo D."/>
            <person name="Roman P."/>
            <person name="Golyshin P.N."/>
            <person name="Slepak V.Z."/>
            <person name="Smedile F."/>
            <person name="Ferrer M."/>
            <person name="Messina E."/>
            <person name="La Cono V."/>
            <person name="Yakimov M.M."/>
        </authorList>
    </citation>
    <scope>NUCLEOTIDE SEQUENCE [LARGE SCALE GENOMIC DNA]</scope>
    <source>
        <strain evidence="8 9">HSR2</strain>
    </source>
</reference>
<feature type="transmembrane region" description="Helical" evidence="5">
    <location>
        <begin position="54"/>
        <end position="73"/>
    </location>
</feature>
<dbReference type="Pfam" id="PF00528">
    <property type="entry name" value="BPD_transp_1"/>
    <property type="match status" value="1"/>
</dbReference>
<evidence type="ECO:0000256" key="3">
    <source>
        <dbReference type="ARBA" id="ARBA00022989"/>
    </source>
</evidence>
<evidence type="ECO:0000256" key="1">
    <source>
        <dbReference type="ARBA" id="ARBA00004141"/>
    </source>
</evidence>
<feature type="transmembrane region" description="Helical" evidence="5">
    <location>
        <begin position="85"/>
        <end position="108"/>
    </location>
</feature>
<feature type="domain" description="ABC transmembrane type-1" evidence="7">
    <location>
        <begin position="83"/>
        <end position="321"/>
    </location>
</feature>
<dbReference type="Proteomes" id="UP000069906">
    <property type="component" value="Chromosome"/>
</dbReference>
<dbReference type="OrthoDB" id="338493at2157"/>
<evidence type="ECO:0000256" key="2">
    <source>
        <dbReference type="ARBA" id="ARBA00022692"/>
    </source>
</evidence>
<feature type="transmembrane region" description="Helical" evidence="5">
    <location>
        <begin position="178"/>
        <end position="198"/>
    </location>
</feature>
<feature type="transmembrane region" description="Helical" evidence="5">
    <location>
        <begin position="120"/>
        <end position="143"/>
    </location>
</feature>
<feature type="transmembrane region" description="Helical" evidence="5">
    <location>
        <begin position="302"/>
        <end position="321"/>
    </location>
</feature>
<evidence type="ECO:0000256" key="6">
    <source>
        <dbReference type="RuleBase" id="RU363054"/>
    </source>
</evidence>
<dbReference type="Gene3D" id="1.10.3720.10">
    <property type="entry name" value="MetI-like"/>
    <property type="match status" value="1"/>
</dbReference>
<keyword evidence="4 5" id="KW-0472">Membrane</keyword>
<protein>
    <recommendedName>
        <fullName evidence="6">Phosphate transport system permease protein</fullName>
    </recommendedName>
</protein>
<feature type="transmembrane region" description="Helical" evidence="5">
    <location>
        <begin position="149"/>
        <end position="171"/>
    </location>
</feature>
<organism evidence="8 9">
    <name type="scientific">Halanaeroarchaeum sulfurireducens</name>
    <dbReference type="NCBI Taxonomy" id="1604004"/>
    <lineage>
        <taxon>Archaea</taxon>
        <taxon>Methanobacteriati</taxon>
        <taxon>Methanobacteriota</taxon>
        <taxon>Stenosarchaea group</taxon>
        <taxon>Halobacteria</taxon>
        <taxon>Halobacteriales</taxon>
        <taxon>Halobacteriaceae</taxon>
        <taxon>Halanaeroarchaeum</taxon>
    </lineage>
</organism>
<keyword evidence="6" id="KW-1003">Cell membrane</keyword>
<feature type="transmembrane region" description="Helical" evidence="5">
    <location>
        <begin position="271"/>
        <end position="290"/>
    </location>
</feature>
<dbReference type="PANTHER" id="PTHR42727:SF1">
    <property type="entry name" value="PHOSPHATE TRANSPORT SYSTEM PERMEASE"/>
    <property type="match status" value="1"/>
</dbReference>
<evidence type="ECO:0000259" key="7">
    <source>
        <dbReference type="PROSITE" id="PS50928"/>
    </source>
</evidence>
<dbReference type="NCBIfam" id="TIGR02138">
    <property type="entry name" value="phosphate_pstC"/>
    <property type="match status" value="1"/>
</dbReference>
<dbReference type="GO" id="GO:0006817">
    <property type="term" value="P:phosphate ion transport"/>
    <property type="evidence" value="ECO:0007669"/>
    <property type="project" value="UniProtKB-KW"/>
</dbReference>
<evidence type="ECO:0000256" key="5">
    <source>
        <dbReference type="RuleBase" id="RU363032"/>
    </source>
</evidence>
<accession>A0A0F7PD37</accession>